<protein>
    <submittedName>
        <fullName evidence="1">Uncharacterized protein</fullName>
    </submittedName>
</protein>
<dbReference type="EMBL" id="QUSY01000093">
    <property type="protein sequence ID" value="RHY33110.1"/>
    <property type="molecule type" value="Genomic_DNA"/>
</dbReference>
<evidence type="ECO:0000313" key="1">
    <source>
        <dbReference type="EMBL" id="RHY33110.1"/>
    </source>
</evidence>
<comment type="caution">
    <text evidence="1">The sequence shown here is derived from an EMBL/GenBank/DDBJ whole genome shotgun (WGS) entry which is preliminary data.</text>
</comment>
<sequence>MLNFSRENLYDAHADLILALQTARFARSPVAESHIATQLGTVHVMESKFDESAAHFEADLAIATTQDDKYGQLRAHCNLGSIESTDEPLQLFLRQKKYAGEAGDRRLEALASKYERHALAPLLSSQLTLLIQRGGSRFQDTVNQLTHKRDDVCAKYKALYDTGKLHATVHRHPVDRVVHVPIE</sequence>
<dbReference type="Gene3D" id="1.25.40.10">
    <property type="entry name" value="Tetratricopeptide repeat domain"/>
    <property type="match status" value="1"/>
</dbReference>
<proteinExistence type="predicted"/>
<organism evidence="1 2">
    <name type="scientific">Aphanomyces invadans</name>
    <dbReference type="NCBI Taxonomy" id="157072"/>
    <lineage>
        <taxon>Eukaryota</taxon>
        <taxon>Sar</taxon>
        <taxon>Stramenopiles</taxon>
        <taxon>Oomycota</taxon>
        <taxon>Saprolegniomycetes</taxon>
        <taxon>Saprolegniales</taxon>
        <taxon>Verrucalvaceae</taxon>
        <taxon>Aphanomyces</taxon>
    </lineage>
</organism>
<name>A0A418B4L0_9STRA</name>
<dbReference type="Proteomes" id="UP000285060">
    <property type="component" value="Unassembled WGS sequence"/>
</dbReference>
<dbReference type="VEuPathDB" id="FungiDB:H310_04862"/>
<keyword evidence="2" id="KW-1185">Reference proteome</keyword>
<evidence type="ECO:0000313" key="2">
    <source>
        <dbReference type="Proteomes" id="UP000285060"/>
    </source>
</evidence>
<reference evidence="1 2" key="1">
    <citation type="submission" date="2018-08" db="EMBL/GenBank/DDBJ databases">
        <title>Aphanomyces genome sequencing and annotation.</title>
        <authorList>
            <person name="Minardi D."/>
            <person name="Oidtmann B."/>
            <person name="Van Der Giezen M."/>
            <person name="Studholme D.J."/>
        </authorList>
    </citation>
    <scope>NUCLEOTIDE SEQUENCE [LARGE SCALE GENOMIC DNA]</scope>
    <source>
        <strain evidence="1 2">NJM0002</strain>
    </source>
</reference>
<dbReference type="AlphaFoldDB" id="A0A418B4L0"/>
<dbReference type="InterPro" id="IPR011990">
    <property type="entry name" value="TPR-like_helical_dom_sf"/>
</dbReference>
<accession>A0A418B4L0</accession>
<gene>
    <name evidence="1" type="ORF">DYB32_001856</name>
</gene>